<dbReference type="EMBL" id="BGPR01000442">
    <property type="protein sequence ID" value="GBM20457.1"/>
    <property type="molecule type" value="Genomic_DNA"/>
</dbReference>
<proteinExistence type="predicted"/>
<name>A0A4Y2DVV3_ARAVE</name>
<dbReference type="AlphaFoldDB" id="A0A4Y2DVV3"/>
<protein>
    <submittedName>
        <fullName evidence="1">Uncharacterized protein</fullName>
    </submittedName>
</protein>
<keyword evidence="2" id="KW-1185">Reference proteome</keyword>
<organism evidence="1 2">
    <name type="scientific">Araneus ventricosus</name>
    <name type="common">Orbweaver spider</name>
    <name type="synonym">Epeira ventricosa</name>
    <dbReference type="NCBI Taxonomy" id="182803"/>
    <lineage>
        <taxon>Eukaryota</taxon>
        <taxon>Metazoa</taxon>
        <taxon>Ecdysozoa</taxon>
        <taxon>Arthropoda</taxon>
        <taxon>Chelicerata</taxon>
        <taxon>Arachnida</taxon>
        <taxon>Araneae</taxon>
        <taxon>Araneomorphae</taxon>
        <taxon>Entelegynae</taxon>
        <taxon>Araneoidea</taxon>
        <taxon>Araneidae</taxon>
        <taxon>Araneus</taxon>
    </lineage>
</organism>
<sequence>MWVFGSPNTPVLLVDIAIEVKICLVREPYVSNINITLIHKLQNSVLEIIACINGIHTQRLARLDLVGKHVKVVAHDTVRHFSESSTSCNTANGRPGLL</sequence>
<reference evidence="1 2" key="1">
    <citation type="journal article" date="2019" name="Sci. Rep.">
        <title>Orb-weaving spider Araneus ventricosus genome elucidates the spidroin gene catalogue.</title>
        <authorList>
            <person name="Kono N."/>
            <person name="Nakamura H."/>
            <person name="Ohtoshi R."/>
            <person name="Moran D.A.P."/>
            <person name="Shinohara A."/>
            <person name="Yoshida Y."/>
            <person name="Fujiwara M."/>
            <person name="Mori M."/>
            <person name="Tomita M."/>
            <person name="Arakawa K."/>
        </authorList>
    </citation>
    <scope>NUCLEOTIDE SEQUENCE [LARGE SCALE GENOMIC DNA]</scope>
</reference>
<evidence type="ECO:0000313" key="1">
    <source>
        <dbReference type="EMBL" id="GBM20457.1"/>
    </source>
</evidence>
<dbReference type="Proteomes" id="UP000499080">
    <property type="component" value="Unassembled WGS sequence"/>
</dbReference>
<gene>
    <name evidence="1" type="ORF">AVEN_5545_1</name>
</gene>
<accession>A0A4Y2DVV3</accession>
<evidence type="ECO:0000313" key="2">
    <source>
        <dbReference type="Proteomes" id="UP000499080"/>
    </source>
</evidence>
<comment type="caution">
    <text evidence="1">The sequence shown here is derived from an EMBL/GenBank/DDBJ whole genome shotgun (WGS) entry which is preliminary data.</text>
</comment>